<dbReference type="SMART" id="SM00530">
    <property type="entry name" value="HTH_XRE"/>
    <property type="match status" value="1"/>
</dbReference>
<dbReference type="GO" id="GO:0003677">
    <property type="term" value="F:DNA binding"/>
    <property type="evidence" value="ECO:0007669"/>
    <property type="project" value="InterPro"/>
</dbReference>
<dbReference type="CDD" id="cd00093">
    <property type="entry name" value="HTH_XRE"/>
    <property type="match status" value="1"/>
</dbReference>
<accession>A0A7U2R900</accession>
<dbReference type="EMBL" id="CP059075">
    <property type="protein sequence ID" value="QRE03468.1"/>
    <property type="molecule type" value="Genomic_DNA"/>
</dbReference>
<dbReference type="PROSITE" id="PS50943">
    <property type="entry name" value="HTH_CROC1"/>
    <property type="match status" value="1"/>
</dbReference>
<dbReference type="SUPFAM" id="SSF47413">
    <property type="entry name" value="lambda repressor-like DNA-binding domains"/>
    <property type="match status" value="1"/>
</dbReference>
<dbReference type="InterPro" id="IPR001387">
    <property type="entry name" value="Cro/C1-type_HTH"/>
</dbReference>
<proteinExistence type="predicted"/>
<reference evidence="2 3" key="1">
    <citation type="submission" date="2020-07" db="EMBL/GenBank/DDBJ databases">
        <title>Genomic characterization of Flavobacterium psychrophilum strains.</title>
        <authorList>
            <person name="Castillo D."/>
            <person name="Jorgensen J."/>
            <person name="Middelboe M."/>
        </authorList>
    </citation>
    <scope>NUCLEOTIDE SEQUENCE [LARGE SCALE GENOMIC DNA]</scope>
    <source>
        <strain evidence="2 3">FPS-R7</strain>
    </source>
</reference>
<evidence type="ECO:0000313" key="3">
    <source>
        <dbReference type="Proteomes" id="UP000596329"/>
    </source>
</evidence>
<dbReference type="AlphaFoldDB" id="A0A7U2R900"/>
<gene>
    <name evidence="2" type="ORF">H0H26_11345</name>
</gene>
<dbReference type="Gene3D" id="1.10.260.40">
    <property type="entry name" value="lambda repressor-like DNA-binding domains"/>
    <property type="match status" value="1"/>
</dbReference>
<feature type="domain" description="HTH cro/C1-type" evidence="1">
    <location>
        <begin position="14"/>
        <end position="71"/>
    </location>
</feature>
<name>A0A7U2R900_FLAPS</name>
<dbReference type="RefSeq" id="WP_203095720.1">
    <property type="nucleotide sequence ID" value="NZ_CP059075.1"/>
</dbReference>
<dbReference type="InterPro" id="IPR010982">
    <property type="entry name" value="Lambda_DNA-bd_dom_sf"/>
</dbReference>
<evidence type="ECO:0000259" key="1">
    <source>
        <dbReference type="PROSITE" id="PS50943"/>
    </source>
</evidence>
<dbReference type="Proteomes" id="UP000596329">
    <property type="component" value="Chromosome"/>
</dbReference>
<sequence>MINSKFSENAMFFFKEKRNSLGISQTEIAIHIYGDKKYRGEISKLESGKRQITLFILDKYLKLFNCEVIFKEN</sequence>
<evidence type="ECO:0000313" key="2">
    <source>
        <dbReference type="EMBL" id="QRE03468.1"/>
    </source>
</evidence>
<protein>
    <submittedName>
        <fullName evidence="2">Helix-turn-helix transcriptional regulator</fullName>
    </submittedName>
</protein>
<organism evidence="2 3">
    <name type="scientific">Flavobacterium psychrophilum</name>
    <dbReference type="NCBI Taxonomy" id="96345"/>
    <lineage>
        <taxon>Bacteria</taxon>
        <taxon>Pseudomonadati</taxon>
        <taxon>Bacteroidota</taxon>
        <taxon>Flavobacteriia</taxon>
        <taxon>Flavobacteriales</taxon>
        <taxon>Flavobacteriaceae</taxon>
        <taxon>Flavobacterium</taxon>
    </lineage>
</organism>